<name>A0A917AHQ9_9RHOB</name>
<organism evidence="5 6">
    <name type="scientific">Primorskyibacter flagellatus</name>
    <dbReference type="NCBI Taxonomy" id="1387277"/>
    <lineage>
        <taxon>Bacteria</taxon>
        <taxon>Pseudomonadati</taxon>
        <taxon>Pseudomonadota</taxon>
        <taxon>Alphaproteobacteria</taxon>
        <taxon>Rhodobacterales</taxon>
        <taxon>Roseobacteraceae</taxon>
        <taxon>Primorskyibacter</taxon>
    </lineage>
</organism>
<keyword evidence="1" id="KW-0378">Hydrolase</keyword>
<keyword evidence="2" id="KW-0442">Lipid degradation</keyword>
<dbReference type="InterPro" id="IPR029058">
    <property type="entry name" value="AB_hydrolase_fold"/>
</dbReference>
<dbReference type="PANTHER" id="PTHR10272">
    <property type="entry name" value="PLATELET-ACTIVATING FACTOR ACETYLHYDROLASE"/>
    <property type="match status" value="1"/>
</dbReference>
<evidence type="ECO:0000256" key="3">
    <source>
        <dbReference type="ARBA" id="ARBA00023098"/>
    </source>
</evidence>
<evidence type="ECO:0000313" key="5">
    <source>
        <dbReference type="EMBL" id="GGE51531.1"/>
    </source>
</evidence>
<dbReference type="GO" id="GO:0003847">
    <property type="term" value="F:1-alkyl-2-acetylglycerophosphocholine esterase activity"/>
    <property type="evidence" value="ECO:0007669"/>
    <property type="project" value="TreeGrafter"/>
</dbReference>
<keyword evidence="3" id="KW-0443">Lipid metabolism</keyword>
<dbReference type="EMBL" id="BMFJ01000004">
    <property type="protein sequence ID" value="GGE51531.1"/>
    <property type="molecule type" value="Genomic_DNA"/>
</dbReference>
<evidence type="ECO:0000313" key="6">
    <source>
        <dbReference type="Proteomes" id="UP000612855"/>
    </source>
</evidence>
<protein>
    <recommendedName>
        <fullName evidence="7">Alpha/beta hydrolase family protein</fullName>
    </recommendedName>
</protein>
<evidence type="ECO:0000256" key="1">
    <source>
        <dbReference type="ARBA" id="ARBA00022801"/>
    </source>
</evidence>
<evidence type="ECO:0000256" key="4">
    <source>
        <dbReference type="SAM" id="MobiDB-lite"/>
    </source>
</evidence>
<dbReference type="AlphaFoldDB" id="A0A917AHQ9"/>
<keyword evidence="6" id="KW-1185">Reference proteome</keyword>
<reference evidence="6" key="1">
    <citation type="journal article" date="2019" name="Int. J. Syst. Evol. Microbiol.">
        <title>The Global Catalogue of Microorganisms (GCM) 10K type strain sequencing project: providing services to taxonomists for standard genome sequencing and annotation.</title>
        <authorList>
            <consortium name="The Broad Institute Genomics Platform"/>
            <consortium name="The Broad Institute Genome Sequencing Center for Infectious Disease"/>
            <person name="Wu L."/>
            <person name="Ma J."/>
        </authorList>
    </citation>
    <scope>NUCLEOTIDE SEQUENCE [LARGE SCALE GENOMIC DNA]</scope>
    <source>
        <strain evidence="6">CGMCC 1.12664</strain>
    </source>
</reference>
<accession>A0A917AHQ9</accession>
<dbReference type="Gene3D" id="3.40.50.1820">
    <property type="entry name" value="alpha/beta hydrolase"/>
    <property type="match status" value="1"/>
</dbReference>
<feature type="region of interest" description="Disordered" evidence="4">
    <location>
        <begin position="1"/>
        <end position="27"/>
    </location>
</feature>
<dbReference type="GO" id="GO:0016042">
    <property type="term" value="P:lipid catabolic process"/>
    <property type="evidence" value="ECO:0007669"/>
    <property type="project" value="UniProtKB-KW"/>
</dbReference>
<gene>
    <name evidence="5" type="ORF">GCM10011360_43110</name>
</gene>
<dbReference type="RefSeq" id="WP_188479792.1">
    <property type="nucleotide sequence ID" value="NZ_BMFJ01000004.1"/>
</dbReference>
<proteinExistence type="predicted"/>
<sequence length="315" mass="33831">MTMPWSARCDGSDPAVTTTPLPGEADTAPPLILRHPADGTARGIVVFCHGLGSSGRAYGELTEAWVRQGYVVIHPTFADSIFEVAKTHPDLGLDPSDDTLVLWSRTRPAAREAMMRILHDPAYGLDRIRIVTAILDRLPDILATIGTDPAGLPLAIAGHSFGAYTAQLLAGAVVDLPDGTRSFAEPRFSAALVLSGQGRDQQGLREGSWDAMTGPVLTVTGTRDGGAKGQDWHWKCEPFDLAPPGGKMLAVLDDATHYLGGMTPEGSVVPHQFDALRMVTAAFLDAHLANRPGAWNWLELIEDRIGDCPVVFRRK</sequence>
<dbReference type="PANTHER" id="PTHR10272:SF0">
    <property type="entry name" value="PLATELET-ACTIVATING FACTOR ACETYLHYDROLASE"/>
    <property type="match status" value="1"/>
</dbReference>
<dbReference type="SUPFAM" id="SSF53474">
    <property type="entry name" value="alpha/beta-Hydrolases"/>
    <property type="match status" value="1"/>
</dbReference>
<comment type="caution">
    <text evidence="5">The sequence shown here is derived from an EMBL/GenBank/DDBJ whole genome shotgun (WGS) entry which is preliminary data.</text>
</comment>
<evidence type="ECO:0008006" key="7">
    <source>
        <dbReference type="Google" id="ProtNLM"/>
    </source>
</evidence>
<dbReference type="Proteomes" id="UP000612855">
    <property type="component" value="Unassembled WGS sequence"/>
</dbReference>
<evidence type="ECO:0000256" key="2">
    <source>
        <dbReference type="ARBA" id="ARBA00022963"/>
    </source>
</evidence>